<dbReference type="Gene3D" id="2.160.20.10">
    <property type="entry name" value="Single-stranded right-handed beta-helix, Pectin lyase-like"/>
    <property type="match status" value="1"/>
</dbReference>
<dbReference type="EMBL" id="FOLQ01000027">
    <property type="protein sequence ID" value="SFF07552.1"/>
    <property type="molecule type" value="Genomic_DNA"/>
</dbReference>
<dbReference type="SUPFAM" id="SSF51126">
    <property type="entry name" value="Pectin lyase-like"/>
    <property type="match status" value="1"/>
</dbReference>
<dbReference type="OrthoDB" id="976933at2"/>
<sequence>MGTTILPTDNNIQLIFNINGGIESLDTKNMKLILILILLCLQQVKAATYYVKVAGGNGNGLSDETAWSYSKLNSTNLDPGSIVLFKRGDIFYGKLLTVSGVEGNIITYGAYGSGADPIISGFSIISTWTFFSSNIYYTTVNVPELNVVTLDSKLQGMGRYPKTGYLSYVRHSGNSSITGSTTLPFNPMGAEVVIRKIRQITDRHIITSYRDKTIGLSSEGTYGNVYLNNTAYEPHDGNGYFIQASINTLTNLGDWYYDKSSNRLYMYFGTDTPSSHLIKVSTIAVLSQMDNKNYITFQGIDFEGANREIININNNNNILFANCNFRKSYGCVFADNGMSNLVIQGGSMTDIINNGLFVPQSGDQITVDRVTMNNIGIIPGAGGSGDAMQLGVWIQGNNLTVKNCTLNNIGYHGIVLYGNNTLAEKNLIDTYGLVKDDCGGIYEFQFSNVKHTNKIIRNNIILNGIGVAAGAPPYEQYGQAAAIYLDANVNNVKVYDNILAHGPWGGILLIGVGDNNELRNNLAYDFSKSLLIYNFEDLLIRNITVTNNTFIARTSVQSTLYLQMYIKDNPLYYGTFDNNIYAHPIISDNAISINREYPGGEGFTKISLGTWKSVYSQDVNSPETLVTTDQESNLRFDYNYTSNPIDISLNSTYSDVTNNIYTSSIKLSAYGGSVLIKIPPILYPVQTITSGSWTDRLIWSSSNIPDLKDNVKINSGHTVTVNVDQRISFKTIQIDTGGKLQFIGDFDLSIYPNPAESTIRVQHPIVFNSGYIQVISDDGREVKHHDLIEGAIFTTIDVRFLNPGFYLIRYQNGASQGSARFIKQ</sequence>
<dbReference type="InterPro" id="IPR012334">
    <property type="entry name" value="Pectin_lyas_fold"/>
</dbReference>
<dbReference type="STRING" id="662367.SAMN05216167_12729"/>
<dbReference type="PANTHER" id="PTHR36453:SF1">
    <property type="entry name" value="RIGHT HANDED BETA HELIX DOMAIN-CONTAINING PROTEIN"/>
    <property type="match status" value="1"/>
</dbReference>
<dbReference type="InterPro" id="IPR006626">
    <property type="entry name" value="PbH1"/>
</dbReference>
<keyword evidence="3" id="KW-1185">Reference proteome</keyword>
<gene>
    <name evidence="2" type="ORF">SAMN05216167_12729</name>
</gene>
<reference evidence="2 3" key="1">
    <citation type="submission" date="2016-10" db="EMBL/GenBank/DDBJ databases">
        <authorList>
            <person name="de Groot N.N."/>
        </authorList>
    </citation>
    <scope>NUCLEOTIDE SEQUENCE [LARGE SCALE GENOMIC DNA]</scope>
    <source>
        <strain evidence="2 3">DSM 26130</strain>
    </source>
</reference>
<dbReference type="RefSeq" id="WP_093833893.1">
    <property type="nucleotide sequence ID" value="NZ_FOLQ01000027.1"/>
</dbReference>
<proteinExistence type="predicted"/>
<dbReference type="GO" id="GO:0016020">
    <property type="term" value="C:membrane"/>
    <property type="evidence" value="ECO:0007669"/>
    <property type="project" value="UniProtKB-SubCell"/>
</dbReference>
<dbReference type="InterPro" id="IPR026444">
    <property type="entry name" value="Secre_tail"/>
</dbReference>
<protein>
    <submittedName>
        <fullName evidence="2">Por secretion system C-terminal sorting domain-containing protein</fullName>
    </submittedName>
</protein>
<dbReference type="PANTHER" id="PTHR36453">
    <property type="entry name" value="SECRETED PROTEIN-RELATED"/>
    <property type="match status" value="1"/>
</dbReference>
<organism evidence="2 3">
    <name type="scientific">Spirosoma endophyticum</name>
    <dbReference type="NCBI Taxonomy" id="662367"/>
    <lineage>
        <taxon>Bacteria</taxon>
        <taxon>Pseudomonadati</taxon>
        <taxon>Bacteroidota</taxon>
        <taxon>Cytophagia</taxon>
        <taxon>Cytophagales</taxon>
        <taxon>Cytophagaceae</taxon>
        <taxon>Spirosoma</taxon>
    </lineage>
</organism>
<evidence type="ECO:0000259" key="1">
    <source>
        <dbReference type="Pfam" id="PF18962"/>
    </source>
</evidence>
<dbReference type="InterPro" id="IPR011050">
    <property type="entry name" value="Pectin_lyase_fold/virulence"/>
</dbReference>
<evidence type="ECO:0000313" key="2">
    <source>
        <dbReference type="EMBL" id="SFF07552.1"/>
    </source>
</evidence>
<dbReference type="NCBIfam" id="TIGR04183">
    <property type="entry name" value="Por_Secre_tail"/>
    <property type="match status" value="1"/>
</dbReference>
<name>A0A1I2FPY4_9BACT</name>
<dbReference type="Proteomes" id="UP000198598">
    <property type="component" value="Unassembled WGS sequence"/>
</dbReference>
<accession>A0A1I2FPY4</accession>
<dbReference type="AlphaFoldDB" id="A0A1I2FPY4"/>
<dbReference type="SMART" id="SM00710">
    <property type="entry name" value="PbH1"/>
    <property type="match status" value="5"/>
</dbReference>
<feature type="domain" description="Secretion system C-terminal sorting" evidence="1">
    <location>
        <begin position="750"/>
        <end position="818"/>
    </location>
</feature>
<dbReference type="Pfam" id="PF18962">
    <property type="entry name" value="Por_Secre_tail"/>
    <property type="match status" value="1"/>
</dbReference>
<evidence type="ECO:0000313" key="3">
    <source>
        <dbReference type="Proteomes" id="UP000198598"/>
    </source>
</evidence>